<keyword evidence="3" id="KW-0859">Xylose metabolism</keyword>
<proteinExistence type="inferred from homology"/>
<keyword evidence="4" id="KW-0238">DNA-binding</keyword>
<dbReference type="EMBL" id="WHOD01000052">
    <property type="protein sequence ID" value="NOU93998.1"/>
    <property type="molecule type" value="Genomic_DNA"/>
</dbReference>
<accession>A0A972K1L0</accession>
<dbReference type="InterPro" id="IPR036388">
    <property type="entry name" value="WH-like_DNA-bd_sf"/>
</dbReference>
<dbReference type="Proteomes" id="UP000641588">
    <property type="component" value="Unassembled WGS sequence"/>
</dbReference>
<dbReference type="GO" id="GO:0003677">
    <property type="term" value="F:DNA binding"/>
    <property type="evidence" value="ECO:0007669"/>
    <property type="project" value="UniProtKB-KW"/>
</dbReference>
<dbReference type="PANTHER" id="PTHR18964">
    <property type="entry name" value="ROK (REPRESSOR, ORF, KINASE) FAMILY"/>
    <property type="match status" value="1"/>
</dbReference>
<dbReference type="Pfam" id="PF00480">
    <property type="entry name" value="ROK"/>
    <property type="match status" value="1"/>
</dbReference>
<keyword evidence="3" id="KW-0119">Carbohydrate metabolism</keyword>
<name>A0A972K1L0_9BACL</name>
<evidence type="ECO:0000256" key="1">
    <source>
        <dbReference type="ARBA" id="ARBA00002486"/>
    </source>
</evidence>
<dbReference type="InterPro" id="IPR043129">
    <property type="entry name" value="ATPase_NBD"/>
</dbReference>
<comment type="function">
    <text evidence="1">Transcriptional repressor of xylose-utilizing enzymes.</text>
</comment>
<dbReference type="InterPro" id="IPR000600">
    <property type="entry name" value="ROK"/>
</dbReference>
<comment type="caution">
    <text evidence="5">The sequence shown here is derived from an EMBL/GenBank/DDBJ whole genome shotgun (WGS) entry which is preliminary data.</text>
</comment>
<reference evidence="5" key="1">
    <citation type="submission" date="2019-10" db="EMBL/GenBank/DDBJ databases">
        <title>Description of Paenibacillus glebae sp. nov.</title>
        <authorList>
            <person name="Carlier A."/>
            <person name="Qi S."/>
        </authorList>
    </citation>
    <scope>NUCLEOTIDE SEQUENCE</scope>
    <source>
        <strain evidence="5">LMG 31456</strain>
    </source>
</reference>
<organism evidence="5 6">
    <name type="scientific">Paenibacillus foliorum</name>
    <dbReference type="NCBI Taxonomy" id="2654974"/>
    <lineage>
        <taxon>Bacteria</taxon>
        <taxon>Bacillati</taxon>
        <taxon>Bacillota</taxon>
        <taxon>Bacilli</taxon>
        <taxon>Bacillales</taxon>
        <taxon>Paenibacillaceae</taxon>
        <taxon>Paenibacillus</taxon>
    </lineage>
</organism>
<dbReference type="InterPro" id="IPR036390">
    <property type="entry name" value="WH_DNA-bd_sf"/>
</dbReference>
<keyword evidence="6" id="KW-1185">Reference proteome</keyword>
<comment type="similarity">
    <text evidence="2">Belongs to the ROK (NagC/XylR) family.</text>
</comment>
<evidence type="ECO:0000256" key="3">
    <source>
        <dbReference type="ARBA" id="ARBA00022629"/>
    </source>
</evidence>
<sequence>MKNTKMISKNDMKESNRMSILKTVRSGICSRAEISTAVGLSKPAVSALVDELIKEGLVYETGRGDSTEAGGKRPILLDFQADAALIVAVSFNNDRYEVALTNLVGKVMFYVKKKIRIYDDYRQTLDLIVQDIRQLIQEASGQGIGQPVIACGMAVRGLVDTKLGIMRYSASIPWTDAPIGDYMRECLDIPIFIENDARAGTYAELLHSNGEYKDALVCVSVGLGIGTGVVIHNEVYRGAFDGAVNFAHTVISHDGPLCRCGNHGCWDALASITAFGEELSRRDDKYASLDFDTVLKMYHDGDPIVADVLLNHTGYWLGVGIANILNIFNPEQLIIQGDITNAGQRLERKIIEIVQKRALSAVSKGVKIGFSQDSEKLQVRGAAAVISKHFFSDTYHRIIWK</sequence>
<dbReference type="CDD" id="cd00090">
    <property type="entry name" value="HTH_ARSR"/>
    <property type="match status" value="1"/>
</dbReference>
<dbReference type="SUPFAM" id="SSF53067">
    <property type="entry name" value="Actin-like ATPase domain"/>
    <property type="match status" value="1"/>
</dbReference>
<dbReference type="Pfam" id="PF13412">
    <property type="entry name" value="HTH_24"/>
    <property type="match status" value="1"/>
</dbReference>
<gene>
    <name evidence="5" type="ORF">GC093_12320</name>
</gene>
<evidence type="ECO:0000313" key="6">
    <source>
        <dbReference type="Proteomes" id="UP000641588"/>
    </source>
</evidence>
<protein>
    <submittedName>
        <fullName evidence="5">ROK family protein</fullName>
    </submittedName>
</protein>
<dbReference type="PANTHER" id="PTHR18964:SF149">
    <property type="entry name" value="BIFUNCTIONAL UDP-N-ACETYLGLUCOSAMINE 2-EPIMERASE_N-ACETYLMANNOSAMINE KINASE"/>
    <property type="match status" value="1"/>
</dbReference>
<dbReference type="RefSeq" id="WP_171652200.1">
    <property type="nucleotide sequence ID" value="NZ_WHOD01000052.1"/>
</dbReference>
<dbReference type="AlphaFoldDB" id="A0A972K1L0"/>
<evidence type="ECO:0000256" key="4">
    <source>
        <dbReference type="ARBA" id="ARBA00023125"/>
    </source>
</evidence>
<evidence type="ECO:0000256" key="2">
    <source>
        <dbReference type="ARBA" id="ARBA00006479"/>
    </source>
</evidence>
<dbReference type="SUPFAM" id="SSF46785">
    <property type="entry name" value="Winged helix' DNA-binding domain"/>
    <property type="match status" value="1"/>
</dbReference>
<evidence type="ECO:0000313" key="5">
    <source>
        <dbReference type="EMBL" id="NOU93998.1"/>
    </source>
</evidence>
<dbReference type="Gene3D" id="3.30.420.40">
    <property type="match status" value="2"/>
</dbReference>
<dbReference type="GO" id="GO:0042732">
    <property type="term" value="P:D-xylose metabolic process"/>
    <property type="evidence" value="ECO:0007669"/>
    <property type="project" value="UniProtKB-KW"/>
</dbReference>
<dbReference type="InterPro" id="IPR011991">
    <property type="entry name" value="ArsR-like_HTH"/>
</dbReference>
<dbReference type="Gene3D" id="1.10.10.10">
    <property type="entry name" value="Winged helix-like DNA-binding domain superfamily/Winged helix DNA-binding domain"/>
    <property type="match status" value="1"/>
</dbReference>